<dbReference type="Pfam" id="PF00999">
    <property type="entry name" value="Na_H_Exchanger"/>
    <property type="match status" value="1"/>
</dbReference>
<organism evidence="12 13">
    <name type="scientific">Paenibacillus larvae subsp. larvae</name>
    <dbReference type="NCBI Taxonomy" id="147375"/>
    <lineage>
        <taxon>Bacteria</taxon>
        <taxon>Bacillati</taxon>
        <taxon>Bacillota</taxon>
        <taxon>Bacilli</taxon>
        <taxon>Bacillales</taxon>
        <taxon>Paenibacillaceae</taxon>
        <taxon>Paenibacillus</taxon>
    </lineage>
</organism>
<evidence type="ECO:0000313" key="12">
    <source>
        <dbReference type="EMBL" id="QHZ53201.1"/>
    </source>
</evidence>
<feature type="transmembrane region" description="Helical" evidence="10">
    <location>
        <begin position="220"/>
        <end position="253"/>
    </location>
</feature>
<sequence length="675" mass="77231">MEMISFFFVFFLATICSLICKRYFPLFPMPILQVGLGILIGLFPSFDKFQFEPEIFLILIVAPLLFNEGKNVDLESIWKSKTNILLLSFILVILSVLVLGPYIHWLLPAIPLAACFAMAAALGPTDAVSVVSISKTVKIPGKILHLLENEGLFNDASGLILLQTAVMALLYGSYSATGLISQLIISTLGGIIVGVGIVFVKNRIISVFKLHRRADIQIHLIFELILPIISYIVAELFHFSGIIAAVSAGIMFAFEFKRISQAEAERSTISQSIWEVILTILNAFVFLFLGAQLPSAIKNIREILETQLTLLAIVVISITILIFLIRFVFIGVLMPKVIKDNNSYSLKNHLIITFAGVKGTVSLAAILSLPVYLNSGNYFEQRDLIIFITMCVILLSMVIGSIMIPIISPKINQKDLTPLVIEIYDKVIKQLYKLRRNSDKKSEYDMVISKYRKRKEEVIEEYALGKFPKILRKVRKQMMKIEMEGLMKLYKANKISYPAFSRYQKILNIINTFLYKDKRVKIKYSGKLIFIILKKWLGRGEQLTQTSEDLFKEIKFIFSYNTKKIKKMEDNDSLSANEYFVFRNLLEERIDINKQLMKGRFLSSQLVGIQLKYMNQLLEGFAIEREVISAYHEEHLINSYEHAELIQNVDTIEWYSLDPNRNITIYRWLNKINIK</sequence>
<dbReference type="PANTHER" id="PTHR10110:SF86">
    <property type="entry name" value="SODIUM_HYDROGEN EXCHANGER 7"/>
    <property type="match status" value="1"/>
</dbReference>
<evidence type="ECO:0000256" key="8">
    <source>
        <dbReference type="ARBA" id="ARBA00023136"/>
    </source>
</evidence>
<protein>
    <submittedName>
        <fullName evidence="12">Sodium/proton antiporter, CPA1 family</fullName>
    </submittedName>
</protein>
<comment type="subcellular location">
    <subcellularLocation>
        <location evidence="1">Cell membrane</location>
        <topology evidence="1">Multi-pass membrane protein</topology>
    </subcellularLocation>
</comment>
<evidence type="ECO:0000256" key="6">
    <source>
        <dbReference type="ARBA" id="ARBA00023053"/>
    </source>
</evidence>
<feature type="transmembrane region" description="Helical" evidence="10">
    <location>
        <begin position="350"/>
        <end position="372"/>
    </location>
</feature>
<dbReference type="EMBL" id="CP019717">
    <property type="protein sequence ID" value="QHZ53201.1"/>
    <property type="molecule type" value="Genomic_DNA"/>
</dbReference>
<keyword evidence="4 10" id="KW-0812">Transmembrane</keyword>
<keyword evidence="5 10" id="KW-1133">Transmembrane helix</keyword>
<evidence type="ECO:0000313" key="13">
    <source>
        <dbReference type="Proteomes" id="UP000464330"/>
    </source>
</evidence>
<feature type="transmembrane region" description="Helical" evidence="10">
    <location>
        <begin position="152"/>
        <end position="174"/>
    </location>
</feature>
<accession>A0A6C0QXG3</accession>
<dbReference type="Proteomes" id="UP000464330">
    <property type="component" value="Chromosome"/>
</dbReference>
<dbReference type="AlphaFoldDB" id="A0A6C0QXG3"/>
<evidence type="ECO:0000256" key="10">
    <source>
        <dbReference type="SAM" id="Phobius"/>
    </source>
</evidence>
<feature type="transmembrane region" description="Helical" evidence="10">
    <location>
        <begin position="180"/>
        <end position="200"/>
    </location>
</feature>
<feature type="domain" description="Cation/H+ exchanger transmembrane" evidence="11">
    <location>
        <begin position="11"/>
        <end position="407"/>
    </location>
</feature>
<dbReference type="GO" id="GO:0015386">
    <property type="term" value="F:potassium:proton antiporter activity"/>
    <property type="evidence" value="ECO:0007669"/>
    <property type="project" value="TreeGrafter"/>
</dbReference>
<dbReference type="RefSeq" id="WP_172423634.1">
    <property type="nucleotide sequence ID" value="NZ_CP019717.1"/>
</dbReference>
<keyword evidence="3" id="KW-1003">Cell membrane</keyword>
<feature type="transmembrane region" description="Helical" evidence="10">
    <location>
        <begin position="384"/>
        <end position="407"/>
    </location>
</feature>
<dbReference type="InterPro" id="IPR018422">
    <property type="entry name" value="Cation/H_exchanger_CPA1"/>
</dbReference>
<keyword evidence="9" id="KW-0739">Sodium transport</keyword>
<keyword evidence="8 10" id="KW-0472">Membrane</keyword>
<feature type="transmembrane region" description="Helical" evidence="10">
    <location>
        <begin position="308"/>
        <end position="330"/>
    </location>
</feature>
<dbReference type="GO" id="GO:0015385">
    <property type="term" value="F:sodium:proton antiporter activity"/>
    <property type="evidence" value="ECO:0007669"/>
    <property type="project" value="InterPro"/>
</dbReference>
<evidence type="ECO:0000256" key="3">
    <source>
        <dbReference type="ARBA" id="ARBA00022475"/>
    </source>
</evidence>
<dbReference type="PANTHER" id="PTHR10110">
    <property type="entry name" value="SODIUM/HYDROGEN EXCHANGER"/>
    <property type="match status" value="1"/>
</dbReference>
<dbReference type="Gene3D" id="6.10.140.1330">
    <property type="match status" value="1"/>
</dbReference>
<evidence type="ECO:0000259" key="11">
    <source>
        <dbReference type="Pfam" id="PF00999"/>
    </source>
</evidence>
<proteinExistence type="predicted"/>
<feature type="transmembrane region" description="Helical" evidence="10">
    <location>
        <begin position="27"/>
        <end position="46"/>
    </location>
</feature>
<dbReference type="GO" id="GO:0051453">
    <property type="term" value="P:regulation of intracellular pH"/>
    <property type="evidence" value="ECO:0007669"/>
    <property type="project" value="TreeGrafter"/>
</dbReference>
<feature type="transmembrane region" description="Helical" evidence="10">
    <location>
        <begin position="84"/>
        <end position="103"/>
    </location>
</feature>
<keyword evidence="2" id="KW-0813">Transport</keyword>
<feature type="transmembrane region" description="Helical" evidence="10">
    <location>
        <begin position="109"/>
        <end position="131"/>
    </location>
</feature>
<evidence type="ECO:0000256" key="5">
    <source>
        <dbReference type="ARBA" id="ARBA00022989"/>
    </source>
</evidence>
<keyword evidence="7" id="KW-0406">Ion transport</keyword>
<reference evidence="12 13" key="1">
    <citation type="journal article" date="2020" name="Int. J. Med. Microbiol.">
        <title>Discovery of Paenibacillus larvae ERIC V: Phenotypic and genomic comparison to genotypes ERIC I-IV reveal different inventories of virulence factors which correlate with epidemiological prevalences of American Foulbrood.</title>
        <authorList>
            <person name="Beims H."/>
            <person name="Bunk B."/>
            <person name="Erler S."/>
            <person name="Mohr K.I."/>
            <person name="Sproer C."/>
            <person name="Pradella S."/>
            <person name="Gunther G."/>
            <person name="Rohde M."/>
            <person name="von der Ohe W."/>
            <person name="Steinert M."/>
        </authorList>
    </citation>
    <scope>NUCLEOTIDE SEQUENCE [LARGE SCALE GENOMIC DNA]</scope>
    <source>
        <strain evidence="12">Eric_V</strain>
    </source>
</reference>
<keyword evidence="6" id="KW-0915">Sodium</keyword>
<evidence type="ECO:0000256" key="2">
    <source>
        <dbReference type="ARBA" id="ARBA00022448"/>
    </source>
</evidence>
<dbReference type="GO" id="GO:0098719">
    <property type="term" value="P:sodium ion import across plasma membrane"/>
    <property type="evidence" value="ECO:0007669"/>
    <property type="project" value="TreeGrafter"/>
</dbReference>
<feature type="transmembrane region" description="Helical" evidence="10">
    <location>
        <begin position="273"/>
        <end position="296"/>
    </location>
</feature>
<dbReference type="GO" id="GO:0005886">
    <property type="term" value="C:plasma membrane"/>
    <property type="evidence" value="ECO:0007669"/>
    <property type="project" value="UniProtKB-SubCell"/>
</dbReference>
<gene>
    <name evidence="12" type="ORF">ERICV_04133</name>
</gene>
<name>A0A6C0QXG3_9BACL</name>
<evidence type="ECO:0000256" key="4">
    <source>
        <dbReference type="ARBA" id="ARBA00022692"/>
    </source>
</evidence>
<dbReference type="InterPro" id="IPR006153">
    <property type="entry name" value="Cation/H_exchanger_TM"/>
</dbReference>
<evidence type="ECO:0000256" key="9">
    <source>
        <dbReference type="ARBA" id="ARBA00023201"/>
    </source>
</evidence>
<evidence type="ECO:0000256" key="7">
    <source>
        <dbReference type="ARBA" id="ARBA00023065"/>
    </source>
</evidence>
<evidence type="ECO:0000256" key="1">
    <source>
        <dbReference type="ARBA" id="ARBA00004651"/>
    </source>
</evidence>